<organism evidence="2">
    <name type="scientific">Guillardia theta (strain CCMP2712)</name>
    <name type="common">Cryptophyte</name>
    <dbReference type="NCBI Taxonomy" id="905079"/>
    <lineage>
        <taxon>Eukaryota</taxon>
        <taxon>Cryptophyceae</taxon>
        <taxon>Pyrenomonadales</taxon>
        <taxon>Geminigeraceae</taxon>
        <taxon>Guillardia</taxon>
    </lineage>
</organism>
<proteinExistence type="predicted"/>
<name>L1JZH8_GUITC</name>
<dbReference type="EnsemblProtists" id="EKX53709">
    <property type="protein sequence ID" value="EKX53709"/>
    <property type="gene ID" value="GUITHDRAFT_150269"/>
</dbReference>
<dbReference type="KEGG" id="gtt:GUITHDRAFT_150269"/>
<gene>
    <name evidence="2" type="ORF">GUITHDRAFT_150269</name>
</gene>
<dbReference type="EMBL" id="JH992969">
    <property type="protein sequence ID" value="EKX53709.1"/>
    <property type="molecule type" value="Genomic_DNA"/>
</dbReference>
<feature type="compositionally biased region" description="Low complexity" evidence="1">
    <location>
        <begin position="52"/>
        <end position="70"/>
    </location>
</feature>
<keyword evidence="4" id="KW-1185">Reference proteome</keyword>
<reference evidence="3" key="3">
    <citation type="submission" date="2015-06" db="UniProtKB">
        <authorList>
            <consortium name="EnsemblProtists"/>
        </authorList>
    </citation>
    <scope>IDENTIFICATION</scope>
</reference>
<evidence type="ECO:0000313" key="2">
    <source>
        <dbReference type="EMBL" id="EKX53709.1"/>
    </source>
</evidence>
<dbReference type="RefSeq" id="XP_005840689.1">
    <property type="nucleotide sequence ID" value="XM_005840632.1"/>
</dbReference>
<evidence type="ECO:0000313" key="4">
    <source>
        <dbReference type="Proteomes" id="UP000011087"/>
    </source>
</evidence>
<feature type="region of interest" description="Disordered" evidence="1">
    <location>
        <begin position="163"/>
        <end position="192"/>
    </location>
</feature>
<protein>
    <submittedName>
        <fullName evidence="2 3">Uncharacterized protein</fullName>
    </submittedName>
</protein>
<feature type="compositionally biased region" description="Polar residues" evidence="1">
    <location>
        <begin position="28"/>
        <end position="42"/>
    </location>
</feature>
<feature type="region of interest" description="Disordered" evidence="1">
    <location>
        <begin position="24"/>
        <end position="83"/>
    </location>
</feature>
<reference evidence="2 4" key="1">
    <citation type="journal article" date="2012" name="Nature">
        <title>Algal genomes reveal evolutionary mosaicism and the fate of nucleomorphs.</title>
        <authorList>
            <consortium name="DOE Joint Genome Institute"/>
            <person name="Curtis B.A."/>
            <person name="Tanifuji G."/>
            <person name="Burki F."/>
            <person name="Gruber A."/>
            <person name="Irimia M."/>
            <person name="Maruyama S."/>
            <person name="Arias M.C."/>
            <person name="Ball S.G."/>
            <person name="Gile G.H."/>
            <person name="Hirakawa Y."/>
            <person name="Hopkins J.F."/>
            <person name="Kuo A."/>
            <person name="Rensing S.A."/>
            <person name="Schmutz J."/>
            <person name="Symeonidi A."/>
            <person name="Elias M."/>
            <person name="Eveleigh R.J."/>
            <person name="Herman E.K."/>
            <person name="Klute M.J."/>
            <person name="Nakayama T."/>
            <person name="Obornik M."/>
            <person name="Reyes-Prieto A."/>
            <person name="Armbrust E.V."/>
            <person name="Aves S.J."/>
            <person name="Beiko R.G."/>
            <person name="Coutinho P."/>
            <person name="Dacks J.B."/>
            <person name="Durnford D.G."/>
            <person name="Fast N.M."/>
            <person name="Green B.R."/>
            <person name="Grisdale C.J."/>
            <person name="Hempel F."/>
            <person name="Henrissat B."/>
            <person name="Hoppner M.P."/>
            <person name="Ishida K."/>
            <person name="Kim E."/>
            <person name="Koreny L."/>
            <person name="Kroth P.G."/>
            <person name="Liu Y."/>
            <person name="Malik S.B."/>
            <person name="Maier U.G."/>
            <person name="McRose D."/>
            <person name="Mock T."/>
            <person name="Neilson J.A."/>
            <person name="Onodera N.T."/>
            <person name="Poole A.M."/>
            <person name="Pritham E.J."/>
            <person name="Richards T.A."/>
            <person name="Rocap G."/>
            <person name="Roy S.W."/>
            <person name="Sarai C."/>
            <person name="Schaack S."/>
            <person name="Shirato S."/>
            <person name="Slamovits C.H."/>
            <person name="Spencer D.F."/>
            <person name="Suzuki S."/>
            <person name="Worden A.Z."/>
            <person name="Zauner S."/>
            <person name="Barry K."/>
            <person name="Bell C."/>
            <person name="Bharti A.K."/>
            <person name="Crow J.A."/>
            <person name="Grimwood J."/>
            <person name="Kramer R."/>
            <person name="Lindquist E."/>
            <person name="Lucas S."/>
            <person name="Salamov A."/>
            <person name="McFadden G.I."/>
            <person name="Lane C.E."/>
            <person name="Keeling P.J."/>
            <person name="Gray M.W."/>
            <person name="Grigoriev I.V."/>
            <person name="Archibald J.M."/>
        </authorList>
    </citation>
    <scope>NUCLEOTIDE SEQUENCE</scope>
    <source>
        <strain evidence="2 4">CCMP2712</strain>
    </source>
</reference>
<feature type="compositionally biased region" description="Polar residues" evidence="1">
    <location>
        <begin position="136"/>
        <end position="146"/>
    </location>
</feature>
<sequence length="192" mass="21153">METLLDSNNLIHWMQSIFDVVDDKGKHQTPNESQSNDVNVQIDSKRKESVGSASSIALRSCLSSSKSPSPKCKKSVKFASGDAPWSDADLARRLDNCNSQHDFNRVVTFNKETSPKRPSSPIMVRSSLSPEPGASNHETSQQSSDAQNLAMKHALMARSIAGNMNEKPTHNKPRRHSPERSSRLLQGGVMIL</sequence>
<evidence type="ECO:0000313" key="3">
    <source>
        <dbReference type="EnsemblProtists" id="EKX53709"/>
    </source>
</evidence>
<dbReference type="Proteomes" id="UP000011087">
    <property type="component" value="Unassembled WGS sequence"/>
</dbReference>
<dbReference type="HOGENOM" id="CLU_1417607_0_0_1"/>
<feature type="region of interest" description="Disordered" evidence="1">
    <location>
        <begin position="111"/>
        <end position="146"/>
    </location>
</feature>
<dbReference type="PaxDb" id="55529-EKX53709"/>
<dbReference type="GeneID" id="17310528"/>
<dbReference type="AlphaFoldDB" id="L1JZH8"/>
<evidence type="ECO:0000256" key="1">
    <source>
        <dbReference type="SAM" id="MobiDB-lite"/>
    </source>
</evidence>
<accession>L1JZH8</accession>
<reference evidence="4" key="2">
    <citation type="submission" date="2012-11" db="EMBL/GenBank/DDBJ databases">
        <authorList>
            <person name="Kuo A."/>
            <person name="Curtis B.A."/>
            <person name="Tanifuji G."/>
            <person name="Burki F."/>
            <person name="Gruber A."/>
            <person name="Irimia M."/>
            <person name="Maruyama S."/>
            <person name="Arias M.C."/>
            <person name="Ball S.G."/>
            <person name="Gile G.H."/>
            <person name="Hirakawa Y."/>
            <person name="Hopkins J.F."/>
            <person name="Rensing S.A."/>
            <person name="Schmutz J."/>
            <person name="Symeonidi A."/>
            <person name="Elias M."/>
            <person name="Eveleigh R.J."/>
            <person name="Herman E.K."/>
            <person name="Klute M.J."/>
            <person name="Nakayama T."/>
            <person name="Obornik M."/>
            <person name="Reyes-Prieto A."/>
            <person name="Armbrust E.V."/>
            <person name="Aves S.J."/>
            <person name="Beiko R.G."/>
            <person name="Coutinho P."/>
            <person name="Dacks J.B."/>
            <person name="Durnford D.G."/>
            <person name="Fast N.M."/>
            <person name="Green B.R."/>
            <person name="Grisdale C."/>
            <person name="Hempe F."/>
            <person name="Henrissat B."/>
            <person name="Hoppner M.P."/>
            <person name="Ishida K.-I."/>
            <person name="Kim E."/>
            <person name="Koreny L."/>
            <person name="Kroth P.G."/>
            <person name="Liu Y."/>
            <person name="Malik S.-B."/>
            <person name="Maier U.G."/>
            <person name="McRose D."/>
            <person name="Mock T."/>
            <person name="Neilson J.A."/>
            <person name="Onodera N.T."/>
            <person name="Poole A.M."/>
            <person name="Pritham E.J."/>
            <person name="Richards T.A."/>
            <person name="Rocap G."/>
            <person name="Roy S.W."/>
            <person name="Sarai C."/>
            <person name="Schaack S."/>
            <person name="Shirato S."/>
            <person name="Slamovits C.H."/>
            <person name="Spencer D.F."/>
            <person name="Suzuki S."/>
            <person name="Worden A.Z."/>
            <person name="Zauner S."/>
            <person name="Barry K."/>
            <person name="Bell C."/>
            <person name="Bharti A.K."/>
            <person name="Crow J.A."/>
            <person name="Grimwood J."/>
            <person name="Kramer R."/>
            <person name="Lindquist E."/>
            <person name="Lucas S."/>
            <person name="Salamov A."/>
            <person name="McFadden G.I."/>
            <person name="Lane C.E."/>
            <person name="Keeling P.J."/>
            <person name="Gray M.W."/>
            <person name="Grigoriev I.V."/>
            <person name="Archibald J.M."/>
        </authorList>
    </citation>
    <scope>NUCLEOTIDE SEQUENCE</scope>
    <source>
        <strain evidence="4">CCMP2712</strain>
    </source>
</reference>